<feature type="compositionally biased region" description="Basic residues" evidence="1">
    <location>
        <begin position="116"/>
        <end position="127"/>
    </location>
</feature>
<sequence length="227" mass="26351">MEPTQRYEHSIIPRDVEPLIIEDPHEDGHHQDVHEDGHHQDMHHQDPHAHESQHPDPHAQDSHHQHSHTQDSQHQGSQVQGSQHQNQGHHQNKDDVQVSQQPHSYHHDHGQDHPHHQQSTHHHHYQHHQPYSNKQKHENCHAACNIICEGVGSWNPDREACQCAIPGHKISECAMKIARIQQETGWPKELIVAGGTHGNEDHDYGYEHHRAYRSIERPVTFLFPVHV</sequence>
<feature type="compositionally biased region" description="Basic and acidic residues" evidence="1">
    <location>
        <begin position="105"/>
        <end position="115"/>
    </location>
</feature>
<name>A0A8K0KCA9_LADFU</name>
<dbReference type="EMBL" id="KZ308559">
    <property type="protein sequence ID" value="KAG8231554.1"/>
    <property type="molecule type" value="Genomic_DNA"/>
</dbReference>
<evidence type="ECO:0000313" key="2">
    <source>
        <dbReference type="EMBL" id="KAG8231554.1"/>
    </source>
</evidence>
<keyword evidence="3" id="KW-1185">Reference proteome</keyword>
<proteinExistence type="predicted"/>
<evidence type="ECO:0000313" key="3">
    <source>
        <dbReference type="Proteomes" id="UP000792457"/>
    </source>
</evidence>
<feature type="compositionally biased region" description="Basic and acidic residues" evidence="1">
    <location>
        <begin position="23"/>
        <end position="71"/>
    </location>
</feature>
<dbReference type="AlphaFoldDB" id="A0A8K0KCA9"/>
<accession>A0A8K0KCA9</accession>
<feature type="region of interest" description="Disordered" evidence="1">
    <location>
        <begin position="23"/>
        <end position="134"/>
    </location>
</feature>
<reference evidence="2" key="1">
    <citation type="submission" date="2013-04" db="EMBL/GenBank/DDBJ databases">
        <authorList>
            <person name="Qu J."/>
            <person name="Murali S.C."/>
            <person name="Bandaranaike D."/>
            <person name="Bellair M."/>
            <person name="Blankenburg K."/>
            <person name="Chao H."/>
            <person name="Dinh H."/>
            <person name="Doddapaneni H."/>
            <person name="Downs B."/>
            <person name="Dugan-Rocha S."/>
            <person name="Elkadiri S."/>
            <person name="Gnanaolivu R.D."/>
            <person name="Hernandez B."/>
            <person name="Javaid M."/>
            <person name="Jayaseelan J.C."/>
            <person name="Lee S."/>
            <person name="Li M."/>
            <person name="Ming W."/>
            <person name="Munidasa M."/>
            <person name="Muniz J."/>
            <person name="Nguyen L."/>
            <person name="Ongeri F."/>
            <person name="Osuji N."/>
            <person name="Pu L.-L."/>
            <person name="Puazo M."/>
            <person name="Qu C."/>
            <person name="Quiroz J."/>
            <person name="Raj R."/>
            <person name="Weissenberger G."/>
            <person name="Xin Y."/>
            <person name="Zou X."/>
            <person name="Han Y."/>
            <person name="Richards S."/>
            <person name="Worley K."/>
            <person name="Muzny D."/>
            <person name="Gibbs R."/>
        </authorList>
    </citation>
    <scope>NUCLEOTIDE SEQUENCE</scope>
    <source>
        <strain evidence="2">Sampled in the wild</strain>
    </source>
</reference>
<reference evidence="2" key="2">
    <citation type="submission" date="2017-10" db="EMBL/GenBank/DDBJ databases">
        <title>Ladona fulva Genome sequencing and assembly.</title>
        <authorList>
            <person name="Murali S."/>
            <person name="Richards S."/>
            <person name="Bandaranaike D."/>
            <person name="Bellair M."/>
            <person name="Blankenburg K."/>
            <person name="Chao H."/>
            <person name="Dinh H."/>
            <person name="Doddapaneni H."/>
            <person name="Dugan-Rocha S."/>
            <person name="Elkadiri S."/>
            <person name="Gnanaolivu R."/>
            <person name="Hernandez B."/>
            <person name="Skinner E."/>
            <person name="Javaid M."/>
            <person name="Lee S."/>
            <person name="Li M."/>
            <person name="Ming W."/>
            <person name="Munidasa M."/>
            <person name="Muniz J."/>
            <person name="Nguyen L."/>
            <person name="Hughes D."/>
            <person name="Osuji N."/>
            <person name="Pu L.-L."/>
            <person name="Puazo M."/>
            <person name="Qu C."/>
            <person name="Quiroz J."/>
            <person name="Raj R."/>
            <person name="Weissenberger G."/>
            <person name="Xin Y."/>
            <person name="Zou X."/>
            <person name="Han Y."/>
            <person name="Worley K."/>
            <person name="Muzny D."/>
            <person name="Gibbs R."/>
        </authorList>
    </citation>
    <scope>NUCLEOTIDE SEQUENCE</scope>
    <source>
        <strain evidence="2">Sampled in the wild</strain>
    </source>
</reference>
<feature type="compositionally biased region" description="Low complexity" evidence="1">
    <location>
        <begin position="72"/>
        <end position="89"/>
    </location>
</feature>
<organism evidence="2 3">
    <name type="scientific">Ladona fulva</name>
    <name type="common">Scarce chaser dragonfly</name>
    <name type="synonym">Libellula fulva</name>
    <dbReference type="NCBI Taxonomy" id="123851"/>
    <lineage>
        <taxon>Eukaryota</taxon>
        <taxon>Metazoa</taxon>
        <taxon>Ecdysozoa</taxon>
        <taxon>Arthropoda</taxon>
        <taxon>Hexapoda</taxon>
        <taxon>Insecta</taxon>
        <taxon>Pterygota</taxon>
        <taxon>Palaeoptera</taxon>
        <taxon>Odonata</taxon>
        <taxon>Epiprocta</taxon>
        <taxon>Anisoptera</taxon>
        <taxon>Libelluloidea</taxon>
        <taxon>Libellulidae</taxon>
        <taxon>Ladona</taxon>
    </lineage>
</organism>
<protein>
    <submittedName>
        <fullName evidence="2">Uncharacterized protein</fullName>
    </submittedName>
</protein>
<comment type="caution">
    <text evidence="2">The sequence shown here is derived from an EMBL/GenBank/DDBJ whole genome shotgun (WGS) entry which is preliminary data.</text>
</comment>
<dbReference type="Proteomes" id="UP000792457">
    <property type="component" value="Unassembled WGS sequence"/>
</dbReference>
<gene>
    <name evidence="2" type="ORF">J437_LFUL011732</name>
</gene>
<evidence type="ECO:0000256" key="1">
    <source>
        <dbReference type="SAM" id="MobiDB-lite"/>
    </source>
</evidence>